<evidence type="ECO:0000313" key="2">
    <source>
        <dbReference type="Proteomes" id="UP001055167"/>
    </source>
</evidence>
<proteinExistence type="predicted"/>
<sequence>MPVSVREVVPEPVTATPDPAVAASVPLVTPSVTLSAPVPASTSATLRPVSASGVSSLTANEAGRTFTGASSTGTTVIVVVAVLEFRPPSLTVTATVRAVAAGLSDVDENWICRRALA</sequence>
<name>A0ABQ4R117_9HYPH</name>
<accession>A0ABQ4R117</accession>
<dbReference type="Proteomes" id="UP001055167">
    <property type="component" value="Unassembled WGS sequence"/>
</dbReference>
<organism evidence="1 2">
    <name type="scientific">Methylobacterium crusticola</name>
    <dbReference type="NCBI Taxonomy" id="1697972"/>
    <lineage>
        <taxon>Bacteria</taxon>
        <taxon>Pseudomonadati</taxon>
        <taxon>Pseudomonadota</taxon>
        <taxon>Alphaproteobacteria</taxon>
        <taxon>Hyphomicrobiales</taxon>
        <taxon>Methylobacteriaceae</taxon>
        <taxon>Methylobacterium</taxon>
    </lineage>
</organism>
<protein>
    <submittedName>
        <fullName evidence="1">Uncharacterized protein</fullName>
    </submittedName>
</protein>
<reference evidence="1" key="2">
    <citation type="submission" date="2021-08" db="EMBL/GenBank/DDBJ databases">
        <authorList>
            <person name="Tani A."/>
            <person name="Ola A."/>
            <person name="Ogura Y."/>
            <person name="Katsura K."/>
            <person name="Hayashi T."/>
        </authorList>
    </citation>
    <scope>NUCLEOTIDE SEQUENCE</scope>
    <source>
        <strain evidence="1">KCTC 52305</strain>
    </source>
</reference>
<keyword evidence="2" id="KW-1185">Reference proteome</keyword>
<evidence type="ECO:0000313" key="1">
    <source>
        <dbReference type="EMBL" id="GJD50810.1"/>
    </source>
</evidence>
<dbReference type="EMBL" id="BPQH01000011">
    <property type="protein sequence ID" value="GJD50810.1"/>
    <property type="molecule type" value="Genomic_DNA"/>
</dbReference>
<comment type="caution">
    <text evidence="1">The sequence shown here is derived from an EMBL/GenBank/DDBJ whole genome shotgun (WGS) entry which is preliminary data.</text>
</comment>
<reference evidence="1" key="1">
    <citation type="journal article" date="2021" name="Front. Microbiol.">
        <title>Comprehensive Comparative Genomics and Phenotyping of Methylobacterium Species.</title>
        <authorList>
            <person name="Alessa O."/>
            <person name="Ogura Y."/>
            <person name="Fujitani Y."/>
            <person name="Takami H."/>
            <person name="Hayashi T."/>
            <person name="Sahin N."/>
            <person name="Tani A."/>
        </authorList>
    </citation>
    <scope>NUCLEOTIDE SEQUENCE</scope>
    <source>
        <strain evidence="1">KCTC 52305</strain>
    </source>
</reference>
<gene>
    <name evidence="1" type="ORF">OPKNFCMD_3556</name>
</gene>